<dbReference type="EMBL" id="BTRK01000004">
    <property type="protein sequence ID" value="GMR50327.1"/>
    <property type="molecule type" value="Genomic_DNA"/>
</dbReference>
<feature type="non-terminal residue" evidence="1">
    <location>
        <position position="121"/>
    </location>
</feature>
<keyword evidence="2" id="KW-1185">Reference proteome</keyword>
<dbReference type="Proteomes" id="UP001328107">
    <property type="component" value="Unassembled WGS sequence"/>
</dbReference>
<sequence length="121" mass="13806">MEYYSFEFVVTAEAMMSLNKCIGGTSSASTKQTIRQARLHGYDGTPPLRQLYFRKLFTGFKIREFHYSGNISNADFVFVNTMIDEHNVDHLNLRLLGTIYSSIPVSALLGFSSRVRSLYFT</sequence>
<proteinExistence type="predicted"/>
<dbReference type="AlphaFoldDB" id="A0AAN5CTJ8"/>
<reference evidence="2" key="1">
    <citation type="submission" date="2022-10" db="EMBL/GenBank/DDBJ databases">
        <title>Genome assembly of Pristionchus species.</title>
        <authorList>
            <person name="Yoshida K."/>
            <person name="Sommer R.J."/>
        </authorList>
    </citation>
    <scope>NUCLEOTIDE SEQUENCE [LARGE SCALE GENOMIC DNA]</scope>
    <source>
        <strain evidence="2">RS5460</strain>
    </source>
</reference>
<name>A0AAN5CTJ8_9BILA</name>
<protein>
    <submittedName>
        <fullName evidence="1">Uncharacterized protein</fullName>
    </submittedName>
</protein>
<organism evidence="1 2">
    <name type="scientific">Pristionchus mayeri</name>
    <dbReference type="NCBI Taxonomy" id="1317129"/>
    <lineage>
        <taxon>Eukaryota</taxon>
        <taxon>Metazoa</taxon>
        <taxon>Ecdysozoa</taxon>
        <taxon>Nematoda</taxon>
        <taxon>Chromadorea</taxon>
        <taxon>Rhabditida</taxon>
        <taxon>Rhabditina</taxon>
        <taxon>Diplogasteromorpha</taxon>
        <taxon>Diplogasteroidea</taxon>
        <taxon>Neodiplogasteridae</taxon>
        <taxon>Pristionchus</taxon>
    </lineage>
</organism>
<accession>A0AAN5CTJ8</accession>
<evidence type="ECO:0000313" key="1">
    <source>
        <dbReference type="EMBL" id="GMR50327.1"/>
    </source>
</evidence>
<evidence type="ECO:0000313" key="2">
    <source>
        <dbReference type="Proteomes" id="UP001328107"/>
    </source>
</evidence>
<gene>
    <name evidence="1" type="ORF">PMAYCL1PPCAC_20522</name>
</gene>
<comment type="caution">
    <text evidence="1">The sequence shown here is derived from an EMBL/GenBank/DDBJ whole genome shotgun (WGS) entry which is preliminary data.</text>
</comment>